<protein>
    <submittedName>
        <fullName evidence="1">Immunity 22 family protein</fullName>
    </submittedName>
</protein>
<accession>A0ABU5K140</accession>
<organism evidence="1 2">
    <name type="scientific">Bacillus bingmayongensis</name>
    <dbReference type="NCBI Taxonomy" id="1150157"/>
    <lineage>
        <taxon>Bacteria</taxon>
        <taxon>Bacillati</taxon>
        <taxon>Bacillota</taxon>
        <taxon>Bacilli</taxon>
        <taxon>Bacillales</taxon>
        <taxon>Bacillaceae</taxon>
        <taxon>Bacillus</taxon>
    </lineage>
</organism>
<evidence type="ECO:0000313" key="1">
    <source>
        <dbReference type="EMBL" id="MDZ5609388.1"/>
    </source>
</evidence>
<reference evidence="2" key="1">
    <citation type="submission" date="2023-11" db="EMBL/GenBank/DDBJ databases">
        <title>Genome Sequence of Bacillus pseudomycoides stain BUPM19.</title>
        <authorList>
            <person name="Farhat A."/>
        </authorList>
    </citation>
    <scope>NUCLEOTIDE SEQUENCE [LARGE SCALE GENOMIC DNA]</scope>
    <source>
        <strain evidence="2">BUPM19</strain>
    </source>
</reference>
<proteinExistence type="predicted"/>
<sequence length="130" mass="15426">MEHCGMVSLWLGTTQSFNHLQEYVDMEYTEDGDIIHSKFGVNFDFGYYDEDNMEVNFYEKPKTNIEDILRNFSYSEVIIPNFKGLIEKENVEESINSVILLYDFQYDAERVKDTYEDLEFIFIGAAPYYE</sequence>
<name>A0ABU5K140_9BACI</name>
<dbReference type="RefSeq" id="WP_374218863.1">
    <property type="nucleotide sequence ID" value="NZ_JAXOVW010000060.1"/>
</dbReference>
<evidence type="ECO:0000313" key="2">
    <source>
        <dbReference type="Proteomes" id="UP001291930"/>
    </source>
</evidence>
<comment type="caution">
    <text evidence="1">The sequence shown here is derived from an EMBL/GenBank/DDBJ whole genome shotgun (WGS) entry which is preliminary data.</text>
</comment>
<keyword evidence="2" id="KW-1185">Reference proteome</keyword>
<dbReference type="InterPro" id="IPR025560">
    <property type="entry name" value="Imm22"/>
</dbReference>
<dbReference type="Pfam" id="PF14112">
    <property type="entry name" value="DUF4284"/>
    <property type="match status" value="1"/>
</dbReference>
<gene>
    <name evidence="1" type="ORF">U2I54_20545</name>
</gene>
<dbReference type="EMBL" id="JAXOVW010000060">
    <property type="protein sequence ID" value="MDZ5609388.1"/>
    <property type="molecule type" value="Genomic_DNA"/>
</dbReference>
<dbReference type="Proteomes" id="UP001291930">
    <property type="component" value="Unassembled WGS sequence"/>
</dbReference>